<sequence length="231" mass="25843">MDAPEKQEESAAGGSKGLSDRSDLTWLHLEGPSVIYFVFGTPKRVYGPSSTKRQVLRFQRFRIKKGHQRARYQTGTAKESYTQGSMSSKSFQHSFSSGERVQDQRKPEHIFPFALPRGLTGPWAQLNKARIQILHLKKRNKVRILWYGVLQAESSARSLVFEGVGAAFEVRVALSAFLFKKAKRRALRRSLILAVLSGWTPVLVLPCLPAHLKERVGAGTRVGALVRSLVS</sequence>
<feature type="transmembrane region" description="Helical" evidence="2">
    <location>
        <begin position="191"/>
        <end position="212"/>
    </location>
</feature>
<protein>
    <submittedName>
        <fullName evidence="3">Uncharacterized protein</fullName>
    </submittedName>
</protein>
<keyword evidence="4" id="KW-1185">Reference proteome</keyword>
<keyword evidence="2" id="KW-1133">Transmembrane helix</keyword>
<comment type="caution">
    <text evidence="3">The sequence shown here is derived from an EMBL/GenBank/DDBJ whole genome shotgun (WGS) entry which is preliminary data.</text>
</comment>
<keyword evidence="2" id="KW-0812">Transmembrane</keyword>
<evidence type="ECO:0000313" key="3">
    <source>
        <dbReference type="EMBL" id="TQD78524.1"/>
    </source>
</evidence>
<feature type="compositionally biased region" description="Low complexity" evidence="1">
    <location>
        <begin position="83"/>
        <end position="98"/>
    </location>
</feature>
<evidence type="ECO:0000313" key="4">
    <source>
        <dbReference type="Proteomes" id="UP000315295"/>
    </source>
</evidence>
<keyword evidence="2" id="KW-0472">Membrane</keyword>
<feature type="region of interest" description="Disordered" evidence="1">
    <location>
        <begin position="72"/>
        <end position="104"/>
    </location>
</feature>
<organism evidence="3 4">
    <name type="scientific">Malus baccata</name>
    <name type="common">Siberian crab apple</name>
    <name type="synonym">Pyrus baccata</name>
    <dbReference type="NCBI Taxonomy" id="106549"/>
    <lineage>
        <taxon>Eukaryota</taxon>
        <taxon>Viridiplantae</taxon>
        <taxon>Streptophyta</taxon>
        <taxon>Embryophyta</taxon>
        <taxon>Tracheophyta</taxon>
        <taxon>Spermatophyta</taxon>
        <taxon>Magnoliopsida</taxon>
        <taxon>eudicotyledons</taxon>
        <taxon>Gunneridae</taxon>
        <taxon>Pentapetalae</taxon>
        <taxon>rosids</taxon>
        <taxon>fabids</taxon>
        <taxon>Rosales</taxon>
        <taxon>Rosaceae</taxon>
        <taxon>Amygdaloideae</taxon>
        <taxon>Maleae</taxon>
        <taxon>Malus</taxon>
    </lineage>
</organism>
<evidence type="ECO:0000256" key="1">
    <source>
        <dbReference type="SAM" id="MobiDB-lite"/>
    </source>
</evidence>
<gene>
    <name evidence="3" type="ORF">C1H46_035920</name>
</gene>
<dbReference type="EMBL" id="VIEB01000903">
    <property type="protein sequence ID" value="TQD78524.1"/>
    <property type="molecule type" value="Genomic_DNA"/>
</dbReference>
<feature type="compositionally biased region" description="Polar residues" evidence="1">
    <location>
        <begin position="72"/>
        <end position="82"/>
    </location>
</feature>
<dbReference type="AlphaFoldDB" id="A0A540KWB3"/>
<evidence type="ECO:0000256" key="2">
    <source>
        <dbReference type="SAM" id="Phobius"/>
    </source>
</evidence>
<accession>A0A540KWB3</accession>
<name>A0A540KWB3_MALBA</name>
<dbReference type="Proteomes" id="UP000315295">
    <property type="component" value="Unassembled WGS sequence"/>
</dbReference>
<proteinExistence type="predicted"/>
<reference evidence="3 4" key="1">
    <citation type="journal article" date="2019" name="G3 (Bethesda)">
        <title>Sequencing of a Wild Apple (Malus baccata) Genome Unravels the Differences Between Cultivated and Wild Apple Species Regarding Disease Resistance and Cold Tolerance.</title>
        <authorList>
            <person name="Chen X."/>
        </authorList>
    </citation>
    <scope>NUCLEOTIDE SEQUENCE [LARGE SCALE GENOMIC DNA]</scope>
    <source>
        <strain evidence="4">cv. Shandingzi</strain>
        <tissue evidence="3">Leaves</tissue>
    </source>
</reference>